<sequence>MADPDDVTVVRIRTLENIVGRGQSWPRMAQKYGVANPVPPWKSSLDGICDALDREGVTLPLLTRRTDEDRLVQEVYVTLPYPENQLVALTHSLVARNVIDEDTLAQRMREVRARLEGD</sequence>
<dbReference type="RefSeq" id="WP_003884792.1">
    <property type="nucleotide sequence ID" value="NZ_CP011269.1"/>
</dbReference>
<dbReference type="EMBL" id="UGQY01000001">
    <property type="protein sequence ID" value="STZ74267.1"/>
    <property type="molecule type" value="Genomic_DNA"/>
</dbReference>
<dbReference type="Proteomes" id="UP000255389">
    <property type="component" value="Unassembled WGS sequence"/>
</dbReference>
<dbReference type="KEGG" id="mft:XA26_32220"/>
<name>A0A0N9YAM2_MYCFO</name>
<dbReference type="PATRIC" id="fig|1766.6.peg.3207"/>
<gene>
    <name evidence="3" type="ORF">NCTC1542_01818</name>
    <name evidence="2" type="ORF">R4485_31450</name>
    <name evidence="1" type="ORF">XA26_32220</name>
</gene>
<dbReference type="Proteomes" id="UP001186041">
    <property type="component" value="Unassembled WGS sequence"/>
</dbReference>
<dbReference type="InterPro" id="IPR042262">
    <property type="entry name" value="CN_hydtase_beta_C"/>
</dbReference>
<dbReference type="STRING" id="1766.XA26_32220"/>
<dbReference type="AlphaFoldDB" id="A0A0N9YAM2"/>
<protein>
    <submittedName>
        <fullName evidence="2 3">Thiocyanate hydrolase</fullName>
    </submittedName>
</protein>
<keyword evidence="4" id="KW-1185">Reference proteome</keyword>
<dbReference type="Proteomes" id="UP000057134">
    <property type="component" value="Chromosome"/>
</dbReference>
<reference evidence="2" key="3">
    <citation type="submission" date="2023-10" db="EMBL/GenBank/DDBJ databases">
        <title>Mycolicibacterium fortuitum clinical isolates causing pulmonary infections in humans.</title>
        <authorList>
            <person name="Mejia-Ponce P.M."/>
            <person name="Zenteno-Cuevas R."/>
            <person name="Licona-Cassani C."/>
        </authorList>
    </citation>
    <scope>NUCLEOTIDE SEQUENCE</scope>
    <source>
        <strain evidence="2">M8</strain>
    </source>
</reference>
<dbReference type="GeneID" id="93413622"/>
<dbReference type="SUPFAM" id="SSF50090">
    <property type="entry name" value="Electron transport accessory proteins"/>
    <property type="match status" value="1"/>
</dbReference>
<dbReference type="EMBL" id="JAWLVV010000044">
    <property type="protein sequence ID" value="MDV7294682.1"/>
    <property type="molecule type" value="Genomic_DNA"/>
</dbReference>
<organism evidence="1 4">
    <name type="scientific">Mycolicibacterium fortuitum</name>
    <name type="common">Mycobacterium fortuitum</name>
    <dbReference type="NCBI Taxonomy" id="1766"/>
    <lineage>
        <taxon>Bacteria</taxon>
        <taxon>Bacillati</taxon>
        <taxon>Actinomycetota</taxon>
        <taxon>Actinomycetes</taxon>
        <taxon>Mycobacteriales</taxon>
        <taxon>Mycobacteriaceae</taxon>
        <taxon>Mycolicibacterium</taxon>
    </lineage>
</organism>
<evidence type="ECO:0000313" key="3">
    <source>
        <dbReference type="EMBL" id="STZ74267.1"/>
    </source>
</evidence>
<evidence type="ECO:0000313" key="5">
    <source>
        <dbReference type="Proteomes" id="UP000255389"/>
    </source>
</evidence>
<dbReference type="Gene3D" id="1.10.472.20">
    <property type="entry name" value="Nitrile hydratase, beta subunit"/>
    <property type="match status" value="1"/>
</dbReference>
<dbReference type="InterPro" id="IPR008990">
    <property type="entry name" value="Elect_transpt_acc-like_dom_sf"/>
</dbReference>
<evidence type="ECO:0000313" key="1">
    <source>
        <dbReference type="EMBL" id="ALI27051.1"/>
    </source>
</evidence>
<evidence type="ECO:0000313" key="2">
    <source>
        <dbReference type="EMBL" id="MDV7294682.1"/>
    </source>
</evidence>
<evidence type="ECO:0000313" key="4">
    <source>
        <dbReference type="Proteomes" id="UP000057134"/>
    </source>
</evidence>
<proteinExistence type="predicted"/>
<keyword evidence="2" id="KW-0378">Hydrolase</keyword>
<reference evidence="1 4" key="1">
    <citation type="journal article" date="2015" name="MBio">
        <title>Enzymatic Degradation of Phenazines Can Generate Energy and Protect Sensitive Organisms from Toxicity.</title>
        <authorList>
            <person name="Costa K.C."/>
            <person name="Bergkessel M."/>
            <person name="Saunders S."/>
            <person name="Korlach J."/>
            <person name="Newman D.K."/>
        </authorList>
    </citation>
    <scope>NUCLEOTIDE SEQUENCE [LARGE SCALE GENOMIC DNA]</scope>
    <source>
        <strain evidence="1 4">CT6</strain>
    </source>
</reference>
<reference evidence="3 5" key="2">
    <citation type="submission" date="2018-06" db="EMBL/GenBank/DDBJ databases">
        <authorList>
            <consortium name="Pathogen Informatics"/>
            <person name="Doyle S."/>
        </authorList>
    </citation>
    <scope>NUCLEOTIDE SEQUENCE [LARGE SCALE GENOMIC DNA]</scope>
    <source>
        <strain evidence="3 5">NCTC1542</strain>
    </source>
</reference>
<accession>A0A0N9YAM2</accession>
<dbReference type="EMBL" id="CP011269">
    <property type="protein sequence ID" value="ALI27051.1"/>
    <property type="molecule type" value="Genomic_DNA"/>
</dbReference>
<dbReference type="GO" id="GO:0016787">
    <property type="term" value="F:hydrolase activity"/>
    <property type="evidence" value="ECO:0007669"/>
    <property type="project" value="UniProtKB-KW"/>
</dbReference>